<dbReference type="InterPro" id="IPR019533">
    <property type="entry name" value="Peptidase_S26"/>
</dbReference>
<evidence type="ECO:0000256" key="2">
    <source>
        <dbReference type="ARBA" id="ARBA00004401"/>
    </source>
</evidence>
<accession>A0A2N6UJI6</accession>
<dbReference type="GeneID" id="84578329"/>
<dbReference type="Pfam" id="PF10502">
    <property type="entry name" value="Peptidase_S26"/>
    <property type="match status" value="1"/>
</dbReference>
<dbReference type="NCBIfam" id="TIGR02227">
    <property type="entry name" value="sigpep_I_bact"/>
    <property type="match status" value="1"/>
</dbReference>
<dbReference type="PANTHER" id="PTHR43390:SF1">
    <property type="entry name" value="CHLOROPLAST PROCESSING PEPTIDASE"/>
    <property type="match status" value="1"/>
</dbReference>
<dbReference type="InterPro" id="IPR036286">
    <property type="entry name" value="LexA/Signal_pep-like_sf"/>
</dbReference>
<proteinExistence type="inferred from homology"/>
<evidence type="ECO:0000256" key="7">
    <source>
        <dbReference type="RuleBase" id="RU362042"/>
    </source>
</evidence>
<keyword evidence="7" id="KW-1133">Transmembrane helix</keyword>
<dbReference type="Gene3D" id="2.10.109.10">
    <property type="entry name" value="Umud Fragment, subunit A"/>
    <property type="match status" value="1"/>
</dbReference>
<feature type="active site" evidence="6">
    <location>
        <position position="84"/>
    </location>
</feature>
<reference evidence="9 10" key="1">
    <citation type="submission" date="2017-09" db="EMBL/GenBank/DDBJ databases">
        <title>Bacterial strain isolated from the female urinary microbiota.</title>
        <authorList>
            <person name="Thomas-White K."/>
            <person name="Kumar N."/>
            <person name="Forster S."/>
            <person name="Putonti C."/>
            <person name="Lawley T."/>
            <person name="Wolfe A.J."/>
        </authorList>
    </citation>
    <scope>NUCLEOTIDE SEQUENCE [LARGE SCALE GENOMIC DNA]</scope>
    <source>
        <strain evidence="9 10">UMB0204</strain>
    </source>
</reference>
<evidence type="ECO:0000313" key="10">
    <source>
        <dbReference type="Proteomes" id="UP000235658"/>
    </source>
</evidence>
<evidence type="ECO:0000256" key="4">
    <source>
        <dbReference type="ARBA" id="ARBA00013208"/>
    </source>
</evidence>
<feature type="transmembrane region" description="Helical" evidence="7">
    <location>
        <begin position="13"/>
        <end position="31"/>
    </location>
</feature>
<dbReference type="GO" id="GO:0009003">
    <property type="term" value="F:signal peptidase activity"/>
    <property type="evidence" value="ECO:0007669"/>
    <property type="project" value="UniProtKB-EC"/>
</dbReference>
<dbReference type="GO" id="GO:0004252">
    <property type="term" value="F:serine-type endopeptidase activity"/>
    <property type="evidence" value="ECO:0007669"/>
    <property type="project" value="InterPro"/>
</dbReference>
<dbReference type="GO" id="GO:0005886">
    <property type="term" value="C:plasma membrane"/>
    <property type="evidence" value="ECO:0007669"/>
    <property type="project" value="UniProtKB-SubCell"/>
</dbReference>
<dbReference type="SUPFAM" id="SSF51306">
    <property type="entry name" value="LexA/Signal peptidase"/>
    <property type="match status" value="1"/>
</dbReference>
<name>A0A2N6UJI6_9FIRM</name>
<dbReference type="Proteomes" id="UP000235658">
    <property type="component" value="Unassembled WGS sequence"/>
</dbReference>
<evidence type="ECO:0000256" key="1">
    <source>
        <dbReference type="ARBA" id="ARBA00000677"/>
    </source>
</evidence>
<dbReference type="CDD" id="cd06530">
    <property type="entry name" value="S26_SPase_I"/>
    <property type="match status" value="1"/>
</dbReference>
<evidence type="ECO:0000313" key="9">
    <source>
        <dbReference type="EMBL" id="PMC81910.1"/>
    </source>
</evidence>
<evidence type="ECO:0000256" key="6">
    <source>
        <dbReference type="PIRSR" id="PIRSR600223-1"/>
    </source>
</evidence>
<evidence type="ECO:0000259" key="8">
    <source>
        <dbReference type="Pfam" id="PF10502"/>
    </source>
</evidence>
<comment type="catalytic activity">
    <reaction evidence="1 7">
        <text>Cleavage of hydrophobic, N-terminal signal or leader sequences from secreted and periplasmic proteins.</text>
        <dbReference type="EC" id="3.4.21.89"/>
    </reaction>
</comment>
<protein>
    <recommendedName>
        <fullName evidence="4 7">Signal peptidase I</fullName>
        <ecNumber evidence="4 7">3.4.21.89</ecNumber>
    </recommendedName>
</protein>
<gene>
    <name evidence="9" type="primary">lepB</name>
    <name evidence="9" type="ORF">CJ192_03945</name>
</gene>
<evidence type="ECO:0000256" key="3">
    <source>
        <dbReference type="ARBA" id="ARBA00009370"/>
    </source>
</evidence>
<dbReference type="EMBL" id="PNHP01000002">
    <property type="protein sequence ID" value="PMC81910.1"/>
    <property type="molecule type" value="Genomic_DNA"/>
</dbReference>
<dbReference type="GO" id="GO:0006465">
    <property type="term" value="P:signal peptide processing"/>
    <property type="evidence" value="ECO:0007669"/>
    <property type="project" value="InterPro"/>
</dbReference>
<feature type="domain" description="Peptidase S26" evidence="8">
    <location>
        <begin position="11"/>
        <end position="169"/>
    </location>
</feature>
<dbReference type="PROSITE" id="PS00760">
    <property type="entry name" value="SPASE_I_2"/>
    <property type="match status" value="1"/>
</dbReference>
<dbReference type="PANTHER" id="PTHR43390">
    <property type="entry name" value="SIGNAL PEPTIDASE I"/>
    <property type="match status" value="1"/>
</dbReference>
<organism evidence="9 10">
    <name type="scientific">Anaerococcus hydrogenalis</name>
    <dbReference type="NCBI Taxonomy" id="33029"/>
    <lineage>
        <taxon>Bacteria</taxon>
        <taxon>Bacillati</taxon>
        <taxon>Bacillota</taxon>
        <taxon>Tissierellia</taxon>
        <taxon>Tissierellales</taxon>
        <taxon>Peptoniphilaceae</taxon>
        <taxon>Anaerococcus</taxon>
    </lineage>
</organism>
<feature type="active site" evidence="6">
    <location>
        <position position="41"/>
    </location>
</feature>
<dbReference type="RefSeq" id="WP_102197853.1">
    <property type="nucleotide sequence ID" value="NZ_PNHP01000002.1"/>
</dbReference>
<sequence length="182" mass="20777">MTEKSNDLEFLDWIKTILLALVIAFFIKIFVMDATKVEGNSMLNTLHSGDMLFVDKVSKHFKGYERGDIVIIDAPDQADTLYIKRIVGMPGDNIEINDGDVYVNGEVYEENYINNDETLTTNENSSWQVKDGEYFVMGDNRLPNASNDSRNFGPISDQKIVGHAFLRFFPIYDIGFVDKENR</sequence>
<keyword evidence="7" id="KW-0645">Protease</keyword>
<evidence type="ECO:0000256" key="5">
    <source>
        <dbReference type="ARBA" id="ARBA00022801"/>
    </source>
</evidence>
<keyword evidence="5 7" id="KW-0378">Hydrolase</keyword>
<dbReference type="EC" id="3.4.21.89" evidence="4 7"/>
<comment type="similarity">
    <text evidence="3 7">Belongs to the peptidase S26 family.</text>
</comment>
<comment type="subcellular location">
    <subcellularLocation>
        <location evidence="2">Cell membrane</location>
        <topology evidence="2">Single-pass type II membrane protein</topology>
    </subcellularLocation>
    <subcellularLocation>
        <location evidence="7">Membrane</location>
        <topology evidence="7">Single-pass type II membrane protein</topology>
    </subcellularLocation>
</comment>
<keyword evidence="7" id="KW-0472">Membrane</keyword>
<dbReference type="AlphaFoldDB" id="A0A2N6UJI6"/>
<dbReference type="InterPro" id="IPR019757">
    <property type="entry name" value="Pept_S26A_signal_pept_1_Lys-AS"/>
</dbReference>
<keyword evidence="7" id="KW-0812">Transmembrane</keyword>
<dbReference type="PRINTS" id="PR00727">
    <property type="entry name" value="LEADERPTASE"/>
</dbReference>
<comment type="caution">
    <text evidence="9">The sequence shown here is derived from an EMBL/GenBank/DDBJ whole genome shotgun (WGS) entry which is preliminary data.</text>
</comment>
<dbReference type="InterPro" id="IPR000223">
    <property type="entry name" value="Pept_S26A_signal_pept_1"/>
</dbReference>